<evidence type="ECO:0000256" key="4">
    <source>
        <dbReference type="ARBA" id="ARBA00023027"/>
    </source>
</evidence>
<dbReference type="RefSeq" id="WP_058950383.1">
    <property type="nucleotide sequence ID" value="NZ_BBXV01000026.1"/>
</dbReference>
<dbReference type="FunFam" id="3.40.309.10:FF:000010">
    <property type="entry name" value="Gamma-aminobutyraldehyde dehydrogenase"/>
    <property type="match status" value="1"/>
</dbReference>
<evidence type="ECO:0000256" key="7">
    <source>
        <dbReference type="ARBA" id="ARBA00066992"/>
    </source>
</evidence>
<dbReference type="GO" id="GO:0018485">
    <property type="term" value="F:salicylaldehyde dehydrogenase (NAD+) activity"/>
    <property type="evidence" value="ECO:0007669"/>
    <property type="project" value="UniProtKB-EC"/>
</dbReference>
<dbReference type="SUPFAM" id="SSF53720">
    <property type="entry name" value="ALDH-like"/>
    <property type="match status" value="1"/>
</dbReference>
<comment type="catalytic activity">
    <reaction evidence="6">
        <text>salicylaldehyde + NAD(+) + H2O = salicylate + NADH + 2 H(+)</text>
        <dbReference type="Rhea" id="RHEA:18537"/>
        <dbReference type="ChEBI" id="CHEBI:15377"/>
        <dbReference type="ChEBI" id="CHEBI:15378"/>
        <dbReference type="ChEBI" id="CHEBI:16008"/>
        <dbReference type="ChEBI" id="CHEBI:30762"/>
        <dbReference type="ChEBI" id="CHEBI:57540"/>
        <dbReference type="ChEBI" id="CHEBI:57945"/>
        <dbReference type="EC" id="1.2.1.65"/>
    </reaction>
</comment>
<sequence>MQNQYTELFINGKWTTGSSGKKVENYNPYNGEPLGTIQSANPEDLNQAYEAAAAYQPKWEAMEPAKKQEYLLHLIETIKDNKAHIVDWLIKEAGSSKVKAEVEIQSAIQIIRESASFPTRMQGTTGTSNTEGKENYTFRSAKGVIGVIGPWNFPFHLAMRTIAPALATGNTVVVKPASDTPVTSGLLIADLLQEAGFPDGVIHVVAGRGSEIGDEFVEHPVPKLISFTGSTEVGKHIAQLASKHLKETSLELGGNNVMLVLKDADIEKAAEAAVFGSFLHQGQICLSLNRIIIDDSIYDDFVSAFTQAAERLKAGDPAEDGVLIGPIINQGQIEHIQELVESTIDQGAKLHTEFKTEGNVIKPVILSEVTNDMPAAKEEVFGPVASLLRAADEETAIKIANDSPYGLSGSIFTKDRYRGMQVAKRIETGMVHINDMSVNDEAHMPFGGEKQSGIGRFNGEWIMDEFTTTQWISVQAENREYPF</sequence>
<dbReference type="InterPro" id="IPR016163">
    <property type="entry name" value="Ald_DH_C"/>
</dbReference>
<evidence type="ECO:0000256" key="6">
    <source>
        <dbReference type="ARBA" id="ARBA00050596"/>
    </source>
</evidence>
<comment type="pathway">
    <text evidence="5">Aromatic compound metabolism; naphthalene degradation.</text>
</comment>
<evidence type="ECO:0000313" key="13">
    <source>
        <dbReference type="Proteomes" id="UP000052946"/>
    </source>
</evidence>
<evidence type="ECO:0000256" key="3">
    <source>
        <dbReference type="ARBA" id="ARBA00023002"/>
    </source>
</evidence>
<gene>
    <name evidence="12" type="ORF">OPHB3_2251</name>
</gene>
<dbReference type="EMBL" id="BBXV01000026">
    <property type="protein sequence ID" value="GAQ18312.1"/>
    <property type="molecule type" value="Genomic_DNA"/>
</dbReference>
<protein>
    <recommendedName>
        <fullName evidence="8">Salicylaldehyde dehydrogenase</fullName>
        <ecNumber evidence="7">1.2.1.65</ecNumber>
    </recommendedName>
</protein>
<reference evidence="13" key="1">
    <citation type="submission" date="2015-07" db="EMBL/GenBank/DDBJ databases">
        <title>Draft Genome Sequence of Oceanobacillus picturae Heshi-B3 that Was Isolated from Fermented Rice Bran with Aging Salted Mackerel, Which Was Named Heshiko as Traditional Fermented Seafood in Japan.</title>
        <authorList>
            <person name="Akuzawa S."/>
            <person name="Nakagawa J."/>
            <person name="Kanekatsu T."/>
            <person name="Kanesaki Y."/>
            <person name="Suzuki T."/>
        </authorList>
    </citation>
    <scope>NUCLEOTIDE SEQUENCE [LARGE SCALE GENOMIC DNA]</scope>
    <source>
        <strain evidence="13">Heshi-B3</strain>
    </source>
</reference>
<keyword evidence="4" id="KW-0520">NAD</keyword>
<dbReference type="Proteomes" id="UP000052946">
    <property type="component" value="Unassembled WGS sequence"/>
</dbReference>
<name>A0A0U9HDN1_9BACI</name>
<dbReference type="InterPro" id="IPR015590">
    <property type="entry name" value="Aldehyde_DH_dom"/>
</dbReference>
<evidence type="ECO:0000256" key="2">
    <source>
        <dbReference type="ARBA" id="ARBA00022797"/>
    </source>
</evidence>
<comment type="caution">
    <text evidence="12">The sequence shown here is derived from an EMBL/GenBank/DDBJ whole genome shotgun (WGS) entry which is preliminary data.</text>
</comment>
<dbReference type="OrthoDB" id="9762913at2"/>
<keyword evidence="2" id="KW-0058">Aromatic hydrocarbons catabolism</keyword>
<evidence type="ECO:0000256" key="5">
    <source>
        <dbReference type="ARBA" id="ARBA00035632"/>
    </source>
</evidence>
<dbReference type="Gene3D" id="3.40.605.10">
    <property type="entry name" value="Aldehyde Dehydrogenase, Chain A, domain 1"/>
    <property type="match status" value="1"/>
</dbReference>
<accession>A0A0U9HDN1</accession>
<organism evidence="12 13">
    <name type="scientific">Oceanobacillus picturae</name>
    <dbReference type="NCBI Taxonomy" id="171693"/>
    <lineage>
        <taxon>Bacteria</taxon>
        <taxon>Bacillati</taxon>
        <taxon>Bacillota</taxon>
        <taxon>Bacilli</taxon>
        <taxon>Bacillales</taxon>
        <taxon>Bacillaceae</taxon>
        <taxon>Oceanobacillus</taxon>
    </lineage>
</organism>
<evidence type="ECO:0000256" key="10">
    <source>
        <dbReference type="RuleBase" id="RU003345"/>
    </source>
</evidence>
<dbReference type="PROSITE" id="PS00687">
    <property type="entry name" value="ALDEHYDE_DEHYDR_GLU"/>
    <property type="match status" value="1"/>
</dbReference>
<dbReference type="PANTHER" id="PTHR42986">
    <property type="entry name" value="BENZALDEHYDE DEHYDROGENASE YFMT"/>
    <property type="match status" value="1"/>
</dbReference>
<dbReference type="EC" id="1.2.1.65" evidence="7"/>
<dbReference type="Pfam" id="PF00171">
    <property type="entry name" value="Aldedh"/>
    <property type="match status" value="1"/>
</dbReference>
<reference evidence="12 13" key="2">
    <citation type="journal article" date="2016" name="Genome Announc.">
        <title>Draft Genome Sequence of Oceanobacillus picturae Heshi-B3, Isolated from Fermented Rice Bran in a Traditional Japanese Seafood Dish.</title>
        <authorList>
            <person name="Akuzawa S."/>
            <person name="Nagaoka J."/>
            <person name="Kanekatsu M."/>
            <person name="Kanesaki Y."/>
            <person name="Suzuki T."/>
        </authorList>
    </citation>
    <scope>NUCLEOTIDE SEQUENCE [LARGE SCALE GENOMIC DNA]</scope>
    <source>
        <strain evidence="12 13">Heshi-B3</strain>
    </source>
</reference>
<dbReference type="Gene3D" id="3.40.309.10">
    <property type="entry name" value="Aldehyde Dehydrogenase, Chain A, domain 2"/>
    <property type="match status" value="1"/>
</dbReference>
<feature type="active site" evidence="9">
    <location>
        <position position="251"/>
    </location>
</feature>
<evidence type="ECO:0000256" key="8">
    <source>
        <dbReference type="ARBA" id="ARBA00070319"/>
    </source>
</evidence>
<evidence type="ECO:0000259" key="11">
    <source>
        <dbReference type="Pfam" id="PF00171"/>
    </source>
</evidence>
<evidence type="ECO:0000256" key="1">
    <source>
        <dbReference type="ARBA" id="ARBA00009986"/>
    </source>
</evidence>
<keyword evidence="3 10" id="KW-0560">Oxidoreductase</keyword>
<dbReference type="InterPro" id="IPR016162">
    <property type="entry name" value="Ald_DH_N"/>
</dbReference>
<dbReference type="PANTHER" id="PTHR42986:SF1">
    <property type="entry name" value="BENZALDEHYDE DEHYDROGENASE YFMT"/>
    <property type="match status" value="1"/>
</dbReference>
<feature type="domain" description="Aldehyde dehydrogenase" evidence="11">
    <location>
        <begin position="14"/>
        <end position="472"/>
    </location>
</feature>
<evidence type="ECO:0000313" key="12">
    <source>
        <dbReference type="EMBL" id="GAQ18312.1"/>
    </source>
</evidence>
<evidence type="ECO:0000256" key="9">
    <source>
        <dbReference type="PROSITE-ProRule" id="PRU10007"/>
    </source>
</evidence>
<dbReference type="AlphaFoldDB" id="A0A0U9HDN1"/>
<dbReference type="FunFam" id="3.40.605.10:FF:000007">
    <property type="entry name" value="NAD/NADP-dependent betaine aldehyde dehydrogenase"/>
    <property type="match status" value="1"/>
</dbReference>
<dbReference type="InterPro" id="IPR016161">
    <property type="entry name" value="Ald_DH/histidinol_DH"/>
</dbReference>
<comment type="similarity">
    <text evidence="1 10">Belongs to the aldehyde dehydrogenase family.</text>
</comment>
<proteinExistence type="inferred from homology"/>
<dbReference type="InterPro" id="IPR029510">
    <property type="entry name" value="Ald_DH_CS_GLU"/>
</dbReference>